<dbReference type="InterPro" id="IPR003660">
    <property type="entry name" value="HAMP_dom"/>
</dbReference>
<dbReference type="CDD" id="cd06225">
    <property type="entry name" value="HAMP"/>
    <property type="match status" value="1"/>
</dbReference>
<comment type="subcellular location">
    <subcellularLocation>
        <location evidence="1">Cell membrane</location>
        <topology evidence="1">Multi-pass membrane protein</topology>
    </subcellularLocation>
</comment>
<dbReference type="AlphaFoldDB" id="A0A0D5NR84"/>
<dbReference type="InterPro" id="IPR050640">
    <property type="entry name" value="Bact_2-comp_sensor_kinase"/>
</dbReference>
<keyword evidence="10" id="KW-1185">Reference proteome</keyword>
<dbReference type="HOGENOM" id="CLU_020473_6_0_9"/>
<dbReference type="Proteomes" id="UP000032633">
    <property type="component" value="Chromosome"/>
</dbReference>
<dbReference type="SMART" id="SM00387">
    <property type="entry name" value="HATPase_c"/>
    <property type="match status" value="1"/>
</dbReference>
<sequence length="604" mass="67667">MKRSIRTKLAVFLLISIAVPMLASIIITNLRTSNIVTEGAVRQNAKLLIQGKINMANYLDQFNQISLLPYNDTKNTDTLYRILEQGKTDYLSEEEVYRSLQSMGRSIKEIYQVYLHSNSAERGYLFTRGLYKKDDQLTPGNGAALPEGTAYRVEPAHESGSYGIDKPPRYSPVQVISFHRSILQIPGDRIIGTLAIDVTPDIIDAICNELYDREQEQLYLLSGDGTVVYGPQPDQRGKRLTDPWARHVLQLAAANGQGYYQSVSGSSFQGVYVYDRLTDNDMNWTMVKVIPEQVLQAGTQQVTEVNSIVLGISLLLIIAAALIVSFWITKPVKVLTGYVNRIQSGELDTDIRLQREDEIGQLARRFRIMMETINNLVLREYKMELANKTNQLKALQAQVHPHFLYNALQSIGTAALQHGVADVYKLIMLLGKMMRYSMNTAEEFVAISQEISHTSAYLELQKQRFGSKLTYQIEVQPATEQILVPKMIVQPIVENVFKHAFDPIGGELAVDIETELQDGFVRIRIIDNGPGMSPDKREQIEARLSRQSDAFLTAAISDHIGLANVYARMLLYFGDRAGITLEPGEAGGLTVTLHIPHVTGGERL</sequence>
<evidence type="ECO:0000256" key="1">
    <source>
        <dbReference type="ARBA" id="ARBA00004651"/>
    </source>
</evidence>
<evidence type="ECO:0000256" key="4">
    <source>
        <dbReference type="ARBA" id="ARBA00022679"/>
    </source>
</evidence>
<dbReference type="EMBL" id="CP011058">
    <property type="protein sequence ID" value="AJY77791.1"/>
    <property type="molecule type" value="Genomic_DNA"/>
</dbReference>
<dbReference type="Gene3D" id="3.30.450.20">
    <property type="entry name" value="PAS domain"/>
    <property type="match status" value="1"/>
</dbReference>
<dbReference type="STRING" id="1126833.VN24_16380"/>
<evidence type="ECO:0000256" key="7">
    <source>
        <dbReference type="SAM" id="Phobius"/>
    </source>
</evidence>
<keyword evidence="7" id="KW-1133">Transmembrane helix</keyword>
<dbReference type="SUPFAM" id="SSF55874">
    <property type="entry name" value="ATPase domain of HSP90 chaperone/DNA topoisomerase II/histidine kinase"/>
    <property type="match status" value="1"/>
</dbReference>
<evidence type="ECO:0000256" key="2">
    <source>
        <dbReference type="ARBA" id="ARBA00022475"/>
    </source>
</evidence>
<dbReference type="KEGG" id="pbj:VN24_16380"/>
<keyword evidence="5" id="KW-0418">Kinase</keyword>
<dbReference type="Gene3D" id="3.30.565.10">
    <property type="entry name" value="Histidine kinase-like ATPase, C-terminal domain"/>
    <property type="match status" value="1"/>
</dbReference>
<dbReference type="SMART" id="SM00304">
    <property type="entry name" value="HAMP"/>
    <property type="match status" value="1"/>
</dbReference>
<keyword evidence="3" id="KW-0597">Phosphoprotein</keyword>
<dbReference type="CDD" id="cd18774">
    <property type="entry name" value="PDC2_HK_sensor"/>
    <property type="match status" value="1"/>
</dbReference>
<evidence type="ECO:0000313" key="10">
    <source>
        <dbReference type="Proteomes" id="UP000032633"/>
    </source>
</evidence>
<evidence type="ECO:0000256" key="3">
    <source>
        <dbReference type="ARBA" id="ARBA00022553"/>
    </source>
</evidence>
<dbReference type="GO" id="GO:0000155">
    <property type="term" value="F:phosphorelay sensor kinase activity"/>
    <property type="evidence" value="ECO:0007669"/>
    <property type="project" value="InterPro"/>
</dbReference>
<organism evidence="9 10">
    <name type="scientific">Paenibacillus beijingensis</name>
    <dbReference type="NCBI Taxonomy" id="1126833"/>
    <lineage>
        <taxon>Bacteria</taxon>
        <taxon>Bacillati</taxon>
        <taxon>Bacillota</taxon>
        <taxon>Bacilli</taxon>
        <taxon>Bacillales</taxon>
        <taxon>Paenibacillaceae</taxon>
        <taxon>Paenibacillus</taxon>
    </lineage>
</organism>
<feature type="transmembrane region" description="Helical" evidence="7">
    <location>
        <begin position="308"/>
        <end position="328"/>
    </location>
</feature>
<dbReference type="Pfam" id="PF06580">
    <property type="entry name" value="His_kinase"/>
    <property type="match status" value="1"/>
</dbReference>
<evidence type="ECO:0000256" key="5">
    <source>
        <dbReference type="ARBA" id="ARBA00022777"/>
    </source>
</evidence>
<reference evidence="9 10" key="1">
    <citation type="journal article" date="2015" name="J. Biotechnol.">
        <title>Complete genome sequence of Paenibacillus beijingensis 7188(T) (=DSM 24997(T)), a novel rhizobacterium from jujube garden soil.</title>
        <authorList>
            <person name="Kwak Y."/>
            <person name="Shin J.H."/>
        </authorList>
    </citation>
    <scope>NUCLEOTIDE SEQUENCE [LARGE SCALE GENOMIC DNA]</scope>
    <source>
        <strain evidence="9 10">DSM 24997</strain>
    </source>
</reference>
<proteinExistence type="predicted"/>
<evidence type="ECO:0000313" key="9">
    <source>
        <dbReference type="EMBL" id="AJY77791.1"/>
    </source>
</evidence>
<dbReference type="SUPFAM" id="SSF158472">
    <property type="entry name" value="HAMP domain-like"/>
    <property type="match status" value="1"/>
</dbReference>
<dbReference type="InterPro" id="IPR003594">
    <property type="entry name" value="HATPase_dom"/>
</dbReference>
<dbReference type="InterPro" id="IPR036890">
    <property type="entry name" value="HATPase_C_sf"/>
</dbReference>
<dbReference type="InterPro" id="IPR010559">
    <property type="entry name" value="Sig_transdc_His_kin_internal"/>
</dbReference>
<protein>
    <recommendedName>
        <fullName evidence="8">HAMP domain-containing protein</fullName>
    </recommendedName>
</protein>
<dbReference type="PATRIC" id="fig|1126833.4.peg.3588"/>
<dbReference type="Gene3D" id="1.10.8.500">
    <property type="entry name" value="HAMP domain in histidine kinase"/>
    <property type="match status" value="1"/>
</dbReference>
<dbReference type="PANTHER" id="PTHR34220:SF7">
    <property type="entry name" value="SENSOR HISTIDINE KINASE YPDA"/>
    <property type="match status" value="1"/>
</dbReference>
<feature type="domain" description="HAMP" evidence="8">
    <location>
        <begin position="326"/>
        <end position="378"/>
    </location>
</feature>
<dbReference type="PROSITE" id="PS50885">
    <property type="entry name" value="HAMP"/>
    <property type="match status" value="1"/>
</dbReference>
<keyword evidence="6 7" id="KW-0472">Membrane</keyword>
<evidence type="ECO:0000256" key="6">
    <source>
        <dbReference type="ARBA" id="ARBA00023136"/>
    </source>
</evidence>
<dbReference type="Pfam" id="PF02518">
    <property type="entry name" value="HATPase_c"/>
    <property type="match status" value="1"/>
</dbReference>
<keyword evidence="7" id="KW-0812">Transmembrane</keyword>
<name>A0A0D5NR84_9BACL</name>
<keyword evidence="4" id="KW-0808">Transferase</keyword>
<dbReference type="GO" id="GO:0005886">
    <property type="term" value="C:plasma membrane"/>
    <property type="evidence" value="ECO:0007669"/>
    <property type="project" value="UniProtKB-SubCell"/>
</dbReference>
<gene>
    <name evidence="9" type="ORF">VN24_16380</name>
</gene>
<dbReference type="Pfam" id="PF00672">
    <property type="entry name" value="HAMP"/>
    <property type="match status" value="1"/>
</dbReference>
<reference evidence="10" key="2">
    <citation type="submission" date="2015-03" db="EMBL/GenBank/DDBJ databases">
        <title>Genome sequence of Paenibacillus beijingensis strain DSM 24997T.</title>
        <authorList>
            <person name="Kwak Y."/>
            <person name="Shin J.-H."/>
        </authorList>
    </citation>
    <scope>NUCLEOTIDE SEQUENCE [LARGE SCALE GENOMIC DNA]</scope>
    <source>
        <strain evidence="10">DSM 24997</strain>
    </source>
</reference>
<dbReference type="PANTHER" id="PTHR34220">
    <property type="entry name" value="SENSOR HISTIDINE KINASE YPDA"/>
    <property type="match status" value="1"/>
</dbReference>
<accession>A0A0D5NR84</accession>
<keyword evidence="2" id="KW-1003">Cell membrane</keyword>
<evidence type="ECO:0000259" key="8">
    <source>
        <dbReference type="PROSITE" id="PS50885"/>
    </source>
</evidence>